<evidence type="ECO:0000259" key="10">
    <source>
        <dbReference type="Pfam" id="PF13614"/>
    </source>
</evidence>
<organism evidence="11 12">
    <name type="scientific">Aromatoleum evansii</name>
    <name type="common">Azoarcus evansii</name>
    <dbReference type="NCBI Taxonomy" id="59406"/>
    <lineage>
        <taxon>Bacteria</taxon>
        <taxon>Pseudomonadati</taxon>
        <taxon>Pseudomonadota</taxon>
        <taxon>Betaproteobacteria</taxon>
        <taxon>Rhodocyclales</taxon>
        <taxon>Rhodocyclaceae</taxon>
        <taxon>Aromatoleum</taxon>
    </lineage>
</organism>
<dbReference type="EMBL" id="CP141259">
    <property type="protein sequence ID" value="WRL45564.1"/>
    <property type="molecule type" value="Genomic_DNA"/>
</dbReference>
<keyword evidence="6" id="KW-0067">ATP-binding</keyword>
<sequence length="330" mass="34759">MSLIEKAVERLDQLKRAEQGLAGGDASAAAGPVQEPDAVAQPASAAVTREAVAASRRDAGGSHADGVGPAHAVVLDLARLSRMGMVTPDLPQSAIAEEYRVVKRPLIHNAQGRGAAPVESGNLIMVTSALPGEGKSFTAMNLAMSIAMELDNTVLLVDADFARPSILQRLGLPPRKGLMDVLVGDVPDLSDVMLRTNVEKLSILPAGMTHQRSTELIASDAMTRMLEEMATRYAERIIVFDSPPLLSTTEARVLASHMGQVVVVVESGRTTHGAVKQALGTIENCPVKLLVLNKATEGARGGLYGYGYGYGYGYRYGRSHGSDAHPDAAA</sequence>
<accession>A0ABZ1AJX8</accession>
<comment type="similarity">
    <text evidence="1">Belongs to the CpsD/CapB family.</text>
</comment>
<evidence type="ECO:0000256" key="5">
    <source>
        <dbReference type="ARBA" id="ARBA00022777"/>
    </source>
</evidence>
<evidence type="ECO:0000256" key="9">
    <source>
        <dbReference type="SAM" id="MobiDB-lite"/>
    </source>
</evidence>
<feature type="region of interest" description="Disordered" evidence="9">
    <location>
        <begin position="23"/>
        <end position="66"/>
    </location>
</feature>
<keyword evidence="4" id="KW-0547">Nucleotide-binding</keyword>
<keyword evidence="12" id="KW-1185">Reference proteome</keyword>
<dbReference type="InterPro" id="IPR050445">
    <property type="entry name" value="Bact_polysacc_biosynth/exp"/>
</dbReference>
<dbReference type="InterPro" id="IPR025669">
    <property type="entry name" value="AAA_dom"/>
</dbReference>
<comment type="catalytic activity">
    <reaction evidence="8">
        <text>L-tyrosyl-[protein] + ATP = O-phospho-L-tyrosyl-[protein] + ADP + H(+)</text>
        <dbReference type="Rhea" id="RHEA:10596"/>
        <dbReference type="Rhea" id="RHEA-COMP:10136"/>
        <dbReference type="Rhea" id="RHEA-COMP:20101"/>
        <dbReference type="ChEBI" id="CHEBI:15378"/>
        <dbReference type="ChEBI" id="CHEBI:30616"/>
        <dbReference type="ChEBI" id="CHEBI:46858"/>
        <dbReference type="ChEBI" id="CHEBI:61978"/>
        <dbReference type="ChEBI" id="CHEBI:456216"/>
        <dbReference type="EC" id="2.7.10.2"/>
    </reaction>
</comment>
<dbReference type="PANTHER" id="PTHR32309">
    <property type="entry name" value="TYROSINE-PROTEIN KINASE"/>
    <property type="match status" value="1"/>
</dbReference>
<dbReference type="RefSeq" id="WP_407278633.1">
    <property type="nucleotide sequence ID" value="NZ_CP141259.1"/>
</dbReference>
<dbReference type="InterPro" id="IPR005702">
    <property type="entry name" value="Wzc-like_C"/>
</dbReference>
<feature type="domain" description="AAA" evidence="10">
    <location>
        <begin position="124"/>
        <end position="284"/>
    </location>
</feature>
<evidence type="ECO:0000256" key="1">
    <source>
        <dbReference type="ARBA" id="ARBA00007316"/>
    </source>
</evidence>
<keyword evidence="3" id="KW-0808">Transferase</keyword>
<dbReference type="InterPro" id="IPR027417">
    <property type="entry name" value="P-loop_NTPase"/>
</dbReference>
<reference evidence="11 12" key="1">
    <citation type="submission" date="2023-12" db="EMBL/GenBank/DDBJ databases">
        <title>A. evansii MAY27, complete genome.</title>
        <authorList>
            <person name="Wang Y."/>
        </authorList>
    </citation>
    <scope>NUCLEOTIDE SEQUENCE [LARGE SCALE GENOMIC DNA]</scope>
    <source>
        <strain evidence="11 12">MAY27</strain>
    </source>
</reference>
<keyword evidence="5" id="KW-0418">Kinase</keyword>
<dbReference type="Pfam" id="PF13614">
    <property type="entry name" value="AAA_31"/>
    <property type="match status" value="1"/>
</dbReference>
<evidence type="ECO:0000256" key="8">
    <source>
        <dbReference type="ARBA" id="ARBA00051245"/>
    </source>
</evidence>
<dbReference type="Gene3D" id="3.40.50.300">
    <property type="entry name" value="P-loop containing nucleotide triphosphate hydrolases"/>
    <property type="match status" value="1"/>
</dbReference>
<gene>
    <name evidence="11" type="ORF">U5817_20520</name>
</gene>
<dbReference type="Proteomes" id="UP001626593">
    <property type="component" value="Chromosome"/>
</dbReference>
<feature type="compositionally biased region" description="Low complexity" evidence="9">
    <location>
        <begin position="43"/>
        <end position="54"/>
    </location>
</feature>
<evidence type="ECO:0000256" key="4">
    <source>
        <dbReference type="ARBA" id="ARBA00022741"/>
    </source>
</evidence>
<dbReference type="PANTHER" id="PTHR32309:SF13">
    <property type="entry name" value="FERRIC ENTEROBACTIN TRANSPORT PROTEIN FEPE"/>
    <property type="match status" value="1"/>
</dbReference>
<evidence type="ECO:0000256" key="3">
    <source>
        <dbReference type="ARBA" id="ARBA00022679"/>
    </source>
</evidence>
<protein>
    <recommendedName>
        <fullName evidence="2">non-specific protein-tyrosine kinase</fullName>
        <ecNumber evidence="2">2.7.10.2</ecNumber>
    </recommendedName>
</protein>
<evidence type="ECO:0000313" key="11">
    <source>
        <dbReference type="EMBL" id="WRL45564.1"/>
    </source>
</evidence>
<evidence type="ECO:0000256" key="2">
    <source>
        <dbReference type="ARBA" id="ARBA00011903"/>
    </source>
</evidence>
<dbReference type="SUPFAM" id="SSF52540">
    <property type="entry name" value="P-loop containing nucleoside triphosphate hydrolases"/>
    <property type="match status" value="1"/>
</dbReference>
<dbReference type="CDD" id="cd05387">
    <property type="entry name" value="BY-kinase"/>
    <property type="match status" value="1"/>
</dbReference>
<evidence type="ECO:0000313" key="12">
    <source>
        <dbReference type="Proteomes" id="UP001626593"/>
    </source>
</evidence>
<dbReference type="EC" id="2.7.10.2" evidence="2"/>
<dbReference type="NCBIfam" id="TIGR03018">
    <property type="entry name" value="pepcterm_TyrKin"/>
    <property type="match status" value="1"/>
</dbReference>
<evidence type="ECO:0000256" key="6">
    <source>
        <dbReference type="ARBA" id="ARBA00022840"/>
    </source>
</evidence>
<proteinExistence type="inferred from homology"/>
<name>A0ABZ1AJX8_AROEV</name>
<evidence type="ECO:0000256" key="7">
    <source>
        <dbReference type="ARBA" id="ARBA00023137"/>
    </source>
</evidence>
<keyword evidence="7" id="KW-0829">Tyrosine-protein kinase</keyword>